<feature type="domain" description="AMIN-like" evidence="1">
    <location>
        <begin position="33"/>
        <end position="162"/>
    </location>
</feature>
<name>A0A7K1KTQ5_9ACTN</name>
<dbReference type="InterPro" id="IPR056303">
    <property type="entry name" value="AMIN-like"/>
</dbReference>
<evidence type="ECO:0000313" key="3">
    <source>
        <dbReference type="Proteomes" id="UP000432015"/>
    </source>
</evidence>
<gene>
    <name evidence="2" type="ORF">GNZ18_02195</name>
</gene>
<dbReference type="Pfam" id="PF24837">
    <property type="entry name" value="AMIN-like"/>
    <property type="match status" value="1"/>
</dbReference>
<accession>A0A7K1KTQ5</accession>
<evidence type="ECO:0000259" key="1">
    <source>
        <dbReference type="Pfam" id="PF24837"/>
    </source>
</evidence>
<protein>
    <recommendedName>
        <fullName evidence="1">AMIN-like domain-containing protein</fullName>
    </recommendedName>
</protein>
<dbReference type="EMBL" id="WOFH01000001">
    <property type="protein sequence ID" value="MUN35415.1"/>
    <property type="molecule type" value="Genomic_DNA"/>
</dbReference>
<organism evidence="2 3">
    <name type="scientific">Actinomadura litoris</name>
    <dbReference type="NCBI Taxonomy" id="2678616"/>
    <lineage>
        <taxon>Bacteria</taxon>
        <taxon>Bacillati</taxon>
        <taxon>Actinomycetota</taxon>
        <taxon>Actinomycetes</taxon>
        <taxon>Streptosporangiales</taxon>
        <taxon>Thermomonosporaceae</taxon>
        <taxon>Actinomadura</taxon>
    </lineage>
</organism>
<reference evidence="2 3" key="1">
    <citation type="submission" date="2019-11" db="EMBL/GenBank/DDBJ databases">
        <authorList>
            <person name="Cao P."/>
        </authorList>
    </citation>
    <scope>NUCLEOTIDE SEQUENCE [LARGE SCALE GENOMIC DNA]</scope>
    <source>
        <strain evidence="2 3">NEAU-AAG5</strain>
    </source>
</reference>
<comment type="caution">
    <text evidence="2">The sequence shown here is derived from an EMBL/GenBank/DDBJ whole genome shotgun (WGS) entry which is preliminary data.</text>
</comment>
<proteinExistence type="predicted"/>
<dbReference type="Proteomes" id="UP000432015">
    <property type="component" value="Unassembled WGS sequence"/>
</dbReference>
<evidence type="ECO:0000313" key="2">
    <source>
        <dbReference type="EMBL" id="MUN35415.1"/>
    </source>
</evidence>
<keyword evidence="3" id="KW-1185">Reference proteome</keyword>
<dbReference type="RefSeq" id="WP_156214367.1">
    <property type="nucleotide sequence ID" value="NZ_WOFH01000001.1"/>
</dbReference>
<sequence length="163" mass="18341">MPPWHLHGKPRCDRRSWASSLCQHPRISEDSGVLTKVQATEHNGYDRVTFTFDASRPLPGYGVRYVPEVIKDPSARKVEMPGQAYLEISFSYANSITGKQGLGTLLKPNPERPVLISGLHLLRAYVMTSDRHGRTDFVLGLGDAVDFRVRNRGTAVFLDVRHR</sequence>
<dbReference type="AlphaFoldDB" id="A0A7K1KTQ5"/>